<protein>
    <submittedName>
        <fullName evidence="1">Uncharacterized protein</fullName>
    </submittedName>
</protein>
<gene>
    <name evidence="2" type="ORF">LPU83_pLPU83a_0004</name>
</gene>
<dbReference type="Proteomes" id="UP000019443">
    <property type="component" value="Plasmid pLPU83a"/>
</dbReference>
<keyword evidence="1" id="KW-0614">Plasmid</keyword>
<reference evidence="2 3" key="2">
    <citation type="submission" date="2013-11" db="EMBL/GenBank/DDBJ databases">
        <title>Draft genome sequence of the broad-host-range Rhizobium sp. LPU83 strain, a member of the low-genetic diversity Oregon-like Rhizobium sp. group.</title>
        <authorList>
            <person name="Wibberg D."/>
            <person name="Puehler A."/>
            <person name="Schlueter A."/>
        </authorList>
    </citation>
    <scope>NUCLEOTIDE SEQUENCE [LARGE SCALE GENOMIC DNA]</scope>
    <source>
        <strain evidence="2 3">LPU83</strain>
        <plasmid evidence="2 3">pLPU83a</plasmid>
    </source>
</reference>
<dbReference type="HOGENOM" id="CLU_1048313_0_0_5"/>
<geneLocation type="plasmid" evidence="1 3">
    <name>pLPU83a</name>
</geneLocation>
<dbReference type="KEGG" id="rhl:LPU83_pLPU83a_0004"/>
<evidence type="ECO:0000313" key="3">
    <source>
        <dbReference type="Proteomes" id="UP000019443"/>
    </source>
</evidence>
<reference evidence="1" key="3">
    <citation type="journal article" date="2014" name="FEMS Microbiol. Ecol.">
        <title>Rhizobial plasmid pLPU83a is able to switch between different transfer machineries depending on its genomic background.</title>
        <authorList>
            <person name="Torres Tejerizo G."/>
            <person name="Pistorio M."/>
            <person name="Althabegoiti M.J."/>
            <person name="Cervantes L."/>
            <person name="Wibberg D."/>
            <person name="Schluter A."/>
            <person name="Puhler A."/>
            <person name="Lagares A."/>
            <person name="Romero D."/>
            <person name="Brom S."/>
        </authorList>
    </citation>
    <scope>NUCLEOTIDE SEQUENCE</scope>
    <source>
        <strain evidence="1">LPU83</strain>
        <plasmid evidence="1">pLPU83a</plasmid>
    </source>
</reference>
<dbReference type="AlphaFoldDB" id="V5RFT3"/>
<sequence length="274" mass="30303">MAALTSTTVEVDDDVTGLQWAVNDFEELAKLIAVIALGQAQHAVRIIDALEPHGPALSDEELFRAARGQMLIRGQTDAQKEVSRYHRDGFLFECISWIVARQSSSSRTFMKDPHIASTTQGLDGLAIEMDPTEPVMVGATIFEDKCTENPRKKFKGEVLVTFGEHHASKRMRDLVANAVSLIRESGLNGTEATKAAARVLDKSFRTYRAALTVGAEVSTATRREKLFKGYNGLADITKDQRIGATLIVSELRVWFQELAEEVIKALKQFEADHV</sequence>
<reference evidence="1" key="1">
    <citation type="submission" date="2013-09" db="EMBL/GenBank/DDBJ databases">
        <authorList>
            <person name="Torres Tejerizo G.A."/>
            <person name="Pistorio M."/>
            <person name="Althabegoiti M.J."/>
            <person name="Cervantes L."/>
            <person name="Wibberg D."/>
            <person name="Schluter A."/>
            <person name="Puhler A."/>
            <person name="Lagares A."/>
            <person name="Romero D."/>
            <person name="Brom S."/>
        </authorList>
    </citation>
    <scope>NUCLEOTIDE SEQUENCE</scope>
    <source>
        <strain evidence="1">LPU83</strain>
        <plasmid evidence="1">pLPU83a</plasmid>
    </source>
</reference>
<proteinExistence type="predicted"/>
<accession>V5RFT3</accession>
<dbReference type="EMBL" id="HG916853">
    <property type="protein sequence ID" value="CDM59845.1"/>
    <property type="molecule type" value="Genomic_DNA"/>
</dbReference>
<keyword evidence="3" id="KW-1185">Reference proteome</keyword>
<dbReference type="EMBL" id="KF647254">
    <property type="protein sequence ID" value="AHB33413.1"/>
    <property type="molecule type" value="Genomic_DNA"/>
</dbReference>
<dbReference type="PATRIC" id="fig|348824.6.peg.4511"/>
<dbReference type="eggNOG" id="ENOG50309K2">
    <property type="taxonomic scope" value="Bacteria"/>
</dbReference>
<evidence type="ECO:0000313" key="2">
    <source>
        <dbReference type="EMBL" id="CDM59845.1"/>
    </source>
</evidence>
<evidence type="ECO:0000313" key="1">
    <source>
        <dbReference type="EMBL" id="AHB33413.1"/>
    </source>
</evidence>
<organism evidence="1">
    <name type="scientific">Rhizobium favelukesii</name>
    <dbReference type="NCBI Taxonomy" id="348824"/>
    <lineage>
        <taxon>Bacteria</taxon>
        <taxon>Pseudomonadati</taxon>
        <taxon>Pseudomonadota</taxon>
        <taxon>Alphaproteobacteria</taxon>
        <taxon>Hyphomicrobiales</taxon>
        <taxon>Rhizobiaceae</taxon>
        <taxon>Rhizobium/Agrobacterium group</taxon>
        <taxon>Rhizobium</taxon>
    </lineage>
</organism>
<name>V5RFT3_9HYPH</name>